<keyword evidence="2" id="KW-1185">Reference proteome</keyword>
<name>A0AA88A630_FICCA</name>
<dbReference type="Gene3D" id="3.40.50.1380">
    <property type="entry name" value="Methylglyoxal synthase-like domain"/>
    <property type="match status" value="1"/>
</dbReference>
<protein>
    <submittedName>
        <fullName evidence="1">Uncharacterized protein</fullName>
    </submittedName>
</protein>
<accession>A0AA88A630</accession>
<dbReference type="SUPFAM" id="SSF52335">
    <property type="entry name" value="Methylglyoxal synthase-like"/>
    <property type="match status" value="1"/>
</dbReference>
<comment type="caution">
    <text evidence="1">The sequence shown here is derived from an EMBL/GenBank/DDBJ whole genome shotgun (WGS) entry which is preliminary data.</text>
</comment>
<evidence type="ECO:0000313" key="2">
    <source>
        <dbReference type="Proteomes" id="UP001187192"/>
    </source>
</evidence>
<proteinExistence type="predicted"/>
<sequence>MGPKNMFTSQSSFSLFVVFYCHVECLLLNRLYSSEIYVNAVAIGFYDIVVINIDKFLYENDYKPKKIAEIIDKIDLCGMNIINEVLNKLSMEVMVIVNPEDYQRILEKPNGGRLDEHTMKSLVERAKKHVEEYEGNEATVQANEGSGHESSRVYDLDPVVGAIAMSGIDRGLAPLAAFLLYCHSLMDKMYSGA</sequence>
<gene>
    <name evidence="1" type="ORF">TIFTF001_009031</name>
</gene>
<dbReference type="EMBL" id="BTGU01000010">
    <property type="protein sequence ID" value="GMN39808.1"/>
    <property type="molecule type" value="Genomic_DNA"/>
</dbReference>
<organism evidence="1 2">
    <name type="scientific">Ficus carica</name>
    <name type="common">Common fig</name>
    <dbReference type="NCBI Taxonomy" id="3494"/>
    <lineage>
        <taxon>Eukaryota</taxon>
        <taxon>Viridiplantae</taxon>
        <taxon>Streptophyta</taxon>
        <taxon>Embryophyta</taxon>
        <taxon>Tracheophyta</taxon>
        <taxon>Spermatophyta</taxon>
        <taxon>Magnoliopsida</taxon>
        <taxon>eudicotyledons</taxon>
        <taxon>Gunneridae</taxon>
        <taxon>Pentapetalae</taxon>
        <taxon>rosids</taxon>
        <taxon>fabids</taxon>
        <taxon>Rosales</taxon>
        <taxon>Moraceae</taxon>
        <taxon>Ficeae</taxon>
        <taxon>Ficus</taxon>
    </lineage>
</organism>
<dbReference type="Proteomes" id="UP001187192">
    <property type="component" value="Unassembled WGS sequence"/>
</dbReference>
<dbReference type="AlphaFoldDB" id="A0AA88A630"/>
<dbReference type="InterPro" id="IPR036914">
    <property type="entry name" value="MGS-like_dom_sf"/>
</dbReference>
<reference evidence="1" key="1">
    <citation type="submission" date="2023-07" db="EMBL/GenBank/DDBJ databases">
        <title>draft genome sequence of fig (Ficus carica).</title>
        <authorList>
            <person name="Takahashi T."/>
            <person name="Nishimura K."/>
        </authorList>
    </citation>
    <scope>NUCLEOTIDE SEQUENCE</scope>
</reference>
<evidence type="ECO:0000313" key="1">
    <source>
        <dbReference type="EMBL" id="GMN39808.1"/>
    </source>
</evidence>